<keyword evidence="1" id="KW-0488">Methylation</keyword>
<evidence type="ECO:0000313" key="3">
    <source>
        <dbReference type="EMBL" id="TDT69795.1"/>
    </source>
</evidence>
<dbReference type="Pfam" id="PF07963">
    <property type="entry name" value="N_methyl"/>
    <property type="match status" value="1"/>
</dbReference>
<reference evidence="3 4" key="1">
    <citation type="submission" date="2019-03" db="EMBL/GenBank/DDBJ databases">
        <title>Genomic Encyclopedia of Type Strains, Phase IV (KMG-IV): sequencing the most valuable type-strain genomes for metagenomic binning, comparative biology and taxonomic classification.</title>
        <authorList>
            <person name="Goeker M."/>
        </authorList>
    </citation>
    <scope>NUCLEOTIDE SEQUENCE [LARGE SCALE GENOMIC DNA]</scope>
    <source>
        <strain evidence="3 4">DSM 100055</strain>
    </source>
</reference>
<feature type="transmembrane region" description="Helical" evidence="2">
    <location>
        <begin position="6"/>
        <end position="27"/>
    </location>
</feature>
<protein>
    <submittedName>
        <fullName evidence="3">Prepilin-type N-terminal cleavage/methylation domain-containing protein</fullName>
    </submittedName>
</protein>
<keyword evidence="2" id="KW-0472">Membrane</keyword>
<proteinExistence type="predicted"/>
<keyword evidence="4" id="KW-1185">Reference proteome</keyword>
<dbReference type="RefSeq" id="WP_134113206.1">
    <property type="nucleotide sequence ID" value="NZ_SOBG01000005.1"/>
</dbReference>
<dbReference type="PRINTS" id="PR00813">
    <property type="entry name" value="BCTERIALGSPG"/>
</dbReference>
<evidence type="ECO:0000313" key="4">
    <source>
        <dbReference type="Proteomes" id="UP000294678"/>
    </source>
</evidence>
<keyword evidence="2" id="KW-1133">Transmembrane helix</keyword>
<keyword evidence="2" id="KW-0812">Transmembrane</keyword>
<accession>A0AA46I5G5</accession>
<organism evidence="3 4">
    <name type="scientific">Hypnocyclicus thermotrophus</name>
    <dbReference type="NCBI Taxonomy" id="1627895"/>
    <lineage>
        <taxon>Bacteria</taxon>
        <taxon>Fusobacteriati</taxon>
        <taxon>Fusobacteriota</taxon>
        <taxon>Fusobacteriia</taxon>
        <taxon>Fusobacteriales</taxon>
        <taxon>Fusobacteriaceae</taxon>
        <taxon>Hypnocyclicus</taxon>
    </lineage>
</organism>
<gene>
    <name evidence="3" type="ORF">EV215_1335</name>
</gene>
<dbReference type="Gene3D" id="3.30.700.10">
    <property type="entry name" value="Glycoprotein, Type 4 Pilin"/>
    <property type="match status" value="1"/>
</dbReference>
<dbReference type="GO" id="GO:0015628">
    <property type="term" value="P:protein secretion by the type II secretion system"/>
    <property type="evidence" value="ECO:0007669"/>
    <property type="project" value="InterPro"/>
</dbReference>
<comment type="caution">
    <text evidence="3">The sequence shown here is derived from an EMBL/GenBank/DDBJ whole genome shotgun (WGS) entry which is preliminary data.</text>
</comment>
<name>A0AA46I5G5_9FUSO</name>
<dbReference type="Proteomes" id="UP000294678">
    <property type="component" value="Unassembled WGS sequence"/>
</dbReference>
<dbReference type="InterPro" id="IPR012902">
    <property type="entry name" value="N_methyl_site"/>
</dbReference>
<sequence>MNKKNGFTLIELMIVVSIIAILSSITVPKFGKQIQKAKDARVLTVLSAFRSGVTIYQTDDPDFQPPSTILDIVTYLSNNIKSQMATGINSGNVTSLQFKAGTVKKDDGTESVGRGDFSGEKNIAELYYNSIVGELYIDGTTGSGIDFKDTKGKKWNEY</sequence>
<dbReference type="EMBL" id="SOBG01000005">
    <property type="protein sequence ID" value="TDT69795.1"/>
    <property type="molecule type" value="Genomic_DNA"/>
</dbReference>
<dbReference type="GO" id="GO:0015627">
    <property type="term" value="C:type II protein secretion system complex"/>
    <property type="evidence" value="ECO:0007669"/>
    <property type="project" value="InterPro"/>
</dbReference>
<dbReference type="NCBIfam" id="TIGR02532">
    <property type="entry name" value="IV_pilin_GFxxxE"/>
    <property type="match status" value="1"/>
</dbReference>
<dbReference type="InterPro" id="IPR000983">
    <property type="entry name" value="Bac_GSPG_pilin"/>
</dbReference>
<evidence type="ECO:0000256" key="1">
    <source>
        <dbReference type="ARBA" id="ARBA00022481"/>
    </source>
</evidence>
<evidence type="ECO:0000256" key="2">
    <source>
        <dbReference type="SAM" id="Phobius"/>
    </source>
</evidence>
<dbReference type="AlphaFoldDB" id="A0AA46I5G5"/>
<dbReference type="SUPFAM" id="SSF54523">
    <property type="entry name" value="Pili subunits"/>
    <property type="match status" value="1"/>
</dbReference>
<dbReference type="InterPro" id="IPR045584">
    <property type="entry name" value="Pilin-like"/>
</dbReference>